<keyword evidence="3" id="KW-1185">Reference proteome</keyword>
<feature type="region of interest" description="Disordered" evidence="1">
    <location>
        <begin position="95"/>
        <end position="182"/>
    </location>
</feature>
<dbReference type="Proteomes" id="UP000515240">
    <property type="component" value="Chromosome"/>
</dbReference>
<evidence type="ECO:0000313" key="2">
    <source>
        <dbReference type="EMBL" id="QMV75561.1"/>
    </source>
</evidence>
<feature type="compositionally biased region" description="Gly residues" evidence="1">
    <location>
        <begin position="161"/>
        <end position="170"/>
    </location>
</feature>
<sequence>MALAASAAWSADTSFKPAAGSGFVIKGQANQDLFRVQGTGETFAPPLPSAPATGTEQLCMDPATGRLLRCEPGVGTGPAGPIGPIGPQGVVGPIGETGPIGPAGPTGATGPAGATGPIGATGPAGSAGPTGATGATGAAGPIGPNGATGSTGLQGPVGNTGATGGQGPQGPTGPAGPTGATGSIATIHAVEIVGTGELCQAVACCATGEQVVGGGHEAFNTRPGNAAYDVRVSMSAPGTPAACNGAQGWSVRVLNSFSGDNSVSCKATALCAPAAPAVP</sequence>
<dbReference type="Pfam" id="PF01391">
    <property type="entry name" value="Collagen"/>
    <property type="match status" value="1"/>
</dbReference>
<reference evidence="2 3" key="1">
    <citation type="journal article" date="2020" name="G3 (Bethesda)">
        <title>CeMbio - The Caenorhabditis elegans Microbiome Resource.</title>
        <authorList>
            <person name="Dirksen P."/>
            <person name="Assie A."/>
            <person name="Zimmermann J."/>
            <person name="Zhang F."/>
            <person name="Tietje A.M."/>
            <person name="Marsh S.A."/>
            <person name="Felix M.A."/>
            <person name="Shapira M."/>
            <person name="Kaleta C."/>
            <person name="Schulenburg H."/>
            <person name="Samuel B."/>
        </authorList>
    </citation>
    <scope>NUCLEOTIDE SEQUENCE [LARGE SCALE GENOMIC DNA]</scope>
    <source>
        <strain evidence="2 3">BIGb0172</strain>
    </source>
</reference>
<organism evidence="2 3">
    <name type="scientific">Comamonas piscis</name>
    <dbReference type="NCBI Taxonomy" id="1562974"/>
    <lineage>
        <taxon>Bacteria</taxon>
        <taxon>Pseudomonadati</taxon>
        <taxon>Pseudomonadota</taxon>
        <taxon>Betaproteobacteria</taxon>
        <taxon>Burkholderiales</taxon>
        <taxon>Comamonadaceae</taxon>
        <taxon>Comamonas</taxon>
    </lineage>
</organism>
<protein>
    <submittedName>
        <fullName evidence="2">Collagen-like protein</fullName>
    </submittedName>
</protein>
<name>A0A7G5ENI6_9BURK</name>
<evidence type="ECO:0000256" key="1">
    <source>
        <dbReference type="SAM" id="MobiDB-lite"/>
    </source>
</evidence>
<proteinExistence type="predicted"/>
<dbReference type="EMBL" id="CP058554">
    <property type="protein sequence ID" value="QMV75561.1"/>
    <property type="molecule type" value="Genomic_DNA"/>
</dbReference>
<feature type="compositionally biased region" description="Low complexity" evidence="1">
    <location>
        <begin position="95"/>
        <end position="160"/>
    </location>
</feature>
<dbReference type="KEGG" id="cpis:HS961_01070"/>
<evidence type="ECO:0000313" key="3">
    <source>
        <dbReference type="Proteomes" id="UP000515240"/>
    </source>
</evidence>
<keyword evidence="2" id="KW-0176">Collagen</keyword>
<gene>
    <name evidence="2" type="ORF">HS961_01070</name>
</gene>
<dbReference type="PANTHER" id="PTHR24637">
    <property type="entry name" value="COLLAGEN"/>
    <property type="match status" value="1"/>
</dbReference>
<dbReference type="InterPro" id="IPR008160">
    <property type="entry name" value="Collagen"/>
</dbReference>
<dbReference type="PANTHER" id="PTHR24637:SF421">
    <property type="entry name" value="CUTICLE COLLAGEN DPY-2"/>
    <property type="match status" value="1"/>
</dbReference>
<accession>A0A7G5ENI6</accession>
<dbReference type="AlphaFoldDB" id="A0A7G5ENI6"/>